<proteinExistence type="predicted"/>
<dbReference type="EMBL" id="JYDH01000087">
    <property type="protein sequence ID" value="KRY33080.1"/>
    <property type="molecule type" value="Genomic_DNA"/>
</dbReference>
<dbReference type="Proteomes" id="UP000054776">
    <property type="component" value="Unassembled WGS sequence"/>
</dbReference>
<evidence type="ECO:0000313" key="1">
    <source>
        <dbReference type="EMBL" id="KRY33080.1"/>
    </source>
</evidence>
<name>A0A0V1B7V4_TRISP</name>
<gene>
    <name evidence="1" type="ORF">T01_15045</name>
</gene>
<comment type="caution">
    <text evidence="1">The sequence shown here is derived from an EMBL/GenBank/DDBJ whole genome shotgun (WGS) entry which is preliminary data.</text>
</comment>
<accession>A0A0V1B7V4</accession>
<evidence type="ECO:0000313" key="2">
    <source>
        <dbReference type="Proteomes" id="UP000054776"/>
    </source>
</evidence>
<keyword evidence="2" id="KW-1185">Reference proteome</keyword>
<protein>
    <submittedName>
        <fullName evidence="1">Uncharacterized protein</fullName>
    </submittedName>
</protein>
<dbReference type="InParanoid" id="A0A0V1B7V4"/>
<dbReference type="AlphaFoldDB" id="A0A0V1B7V4"/>
<sequence length="90" mass="10135">MVNCLAKIAYAKAYFLNMTQLSLATLIEMRGALLLLTLPCNSADVSLIDVVPFSFIYRPWAAEGNKEVQKNNANFEMNSFSNIQHVQSYK</sequence>
<organism evidence="1 2">
    <name type="scientific">Trichinella spiralis</name>
    <name type="common">Trichina worm</name>
    <dbReference type="NCBI Taxonomy" id="6334"/>
    <lineage>
        <taxon>Eukaryota</taxon>
        <taxon>Metazoa</taxon>
        <taxon>Ecdysozoa</taxon>
        <taxon>Nematoda</taxon>
        <taxon>Enoplea</taxon>
        <taxon>Dorylaimia</taxon>
        <taxon>Trichinellida</taxon>
        <taxon>Trichinellidae</taxon>
        <taxon>Trichinella</taxon>
    </lineage>
</organism>
<reference evidence="1 2" key="1">
    <citation type="submission" date="2015-01" db="EMBL/GenBank/DDBJ databases">
        <title>Evolution of Trichinella species and genotypes.</title>
        <authorList>
            <person name="Korhonen P.K."/>
            <person name="Edoardo P."/>
            <person name="Giuseppe L.R."/>
            <person name="Gasser R.B."/>
        </authorList>
    </citation>
    <scope>NUCLEOTIDE SEQUENCE [LARGE SCALE GENOMIC DNA]</scope>
    <source>
        <strain evidence="1">ISS3</strain>
    </source>
</reference>